<comment type="subcellular location">
    <subcellularLocation>
        <location evidence="1">Cell membrane</location>
        <topology evidence="1">Multi-pass membrane protein</topology>
    </subcellularLocation>
</comment>
<dbReference type="InterPro" id="IPR017841">
    <property type="entry name" value="Hopanoid_biosynth_HpnN"/>
</dbReference>
<evidence type="ECO:0000256" key="5">
    <source>
        <dbReference type="ARBA" id="ARBA00023136"/>
    </source>
</evidence>
<dbReference type="PROSITE" id="PS50156">
    <property type="entry name" value="SSD"/>
    <property type="match status" value="1"/>
</dbReference>
<dbReference type="EMBL" id="QFYP01000001">
    <property type="protein sequence ID" value="RAK58419.1"/>
    <property type="molecule type" value="Genomic_DNA"/>
</dbReference>
<evidence type="ECO:0000256" key="3">
    <source>
        <dbReference type="ARBA" id="ARBA00022692"/>
    </source>
</evidence>
<dbReference type="Gene3D" id="1.20.1640.10">
    <property type="entry name" value="Multidrug efflux transporter AcrB transmembrane domain"/>
    <property type="match status" value="2"/>
</dbReference>
<feature type="transmembrane region" description="Helical" evidence="6">
    <location>
        <begin position="306"/>
        <end position="326"/>
    </location>
</feature>
<dbReference type="NCBIfam" id="TIGR03480">
    <property type="entry name" value="HpnN"/>
    <property type="match status" value="1"/>
</dbReference>
<dbReference type="Pfam" id="PF03176">
    <property type="entry name" value="MMPL"/>
    <property type="match status" value="2"/>
</dbReference>
<gene>
    <name evidence="8" type="ORF">DJ021_00660</name>
</gene>
<name>A0A328AUX8_9CAUL</name>
<dbReference type="InterPro" id="IPR050545">
    <property type="entry name" value="Mycobact_MmpL"/>
</dbReference>
<evidence type="ECO:0000256" key="2">
    <source>
        <dbReference type="ARBA" id="ARBA00022475"/>
    </source>
</evidence>
<feature type="transmembrane region" description="Helical" evidence="6">
    <location>
        <begin position="715"/>
        <end position="739"/>
    </location>
</feature>
<protein>
    <submittedName>
        <fullName evidence="8">Hopanoid biosynthesis-associated RND transporter HpnN</fullName>
    </submittedName>
</protein>
<feature type="transmembrane region" description="Helical" evidence="6">
    <location>
        <begin position="840"/>
        <end position="860"/>
    </location>
</feature>
<dbReference type="PANTHER" id="PTHR33406:SF13">
    <property type="entry name" value="MEMBRANE PROTEIN YDFJ"/>
    <property type="match status" value="1"/>
</dbReference>
<feature type="transmembrane region" description="Helical" evidence="6">
    <location>
        <begin position="408"/>
        <end position="432"/>
    </location>
</feature>
<dbReference type="InterPro" id="IPR004869">
    <property type="entry name" value="MMPL_dom"/>
</dbReference>
<feature type="transmembrane region" description="Helical" evidence="6">
    <location>
        <begin position="279"/>
        <end position="299"/>
    </location>
</feature>
<reference evidence="9" key="1">
    <citation type="submission" date="2018-05" db="EMBL/GenBank/DDBJ databases">
        <authorList>
            <person name="Li X."/>
        </authorList>
    </citation>
    <scope>NUCLEOTIDE SEQUENCE [LARGE SCALE GENOMIC DNA]</scope>
    <source>
        <strain evidence="9">HKS-05</strain>
    </source>
</reference>
<evidence type="ECO:0000256" key="6">
    <source>
        <dbReference type="SAM" id="Phobius"/>
    </source>
</evidence>
<feature type="transmembrane region" description="Helical" evidence="6">
    <location>
        <begin position="374"/>
        <end position="396"/>
    </location>
</feature>
<evidence type="ECO:0000313" key="9">
    <source>
        <dbReference type="Proteomes" id="UP000249842"/>
    </source>
</evidence>
<dbReference type="AlphaFoldDB" id="A0A328AUX8"/>
<accession>A0A328AUX8</accession>
<dbReference type="PANTHER" id="PTHR33406">
    <property type="entry name" value="MEMBRANE PROTEIN MJ1562-RELATED"/>
    <property type="match status" value="1"/>
</dbReference>
<evidence type="ECO:0000313" key="8">
    <source>
        <dbReference type="EMBL" id="RAK58419.1"/>
    </source>
</evidence>
<organism evidence="8 9">
    <name type="scientific">Phenylobacterium hankyongense</name>
    <dbReference type="NCBI Taxonomy" id="1813876"/>
    <lineage>
        <taxon>Bacteria</taxon>
        <taxon>Pseudomonadati</taxon>
        <taxon>Pseudomonadota</taxon>
        <taxon>Alphaproteobacteria</taxon>
        <taxon>Caulobacterales</taxon>
        <taxon>Caulobacteraceae</taxon>
        <taxon>Phenylobacterium</taxon>
    </lineage>
</organism>
<feature type="transmembrane region" description="Helical" evidence="6">
    <location>
        <begin position="774"/>
        <end position="795"/>
    </location>
</feature>
<comment type="caution">
    <text evidence="8">The sequence shown here is derived from an EMBL/GenBank/DDBJ whole genome shotgun (WGS) entry which is preliminary data.</text>
</comment>
<dbReference type="InterPro" id="IPR000731">
    <property type="entry name" value="SSD"/>
</dbReference>
<keyword evidence="3 6" id="KW-0812">Transmembrane</keyword>
<feature type="transmembrane region" description="Helical" evidence="6">
    <location>
        <begin position="746"/>
        <end position="768"/>
    </location>
</feature>
<dbReference type="SUPFAM" id="SSF82866">
    <property type="entry name" value="Multidrug efflux transporter AcrB transmembrane domain"/>
    <property type="match status" value="2"/>
</dbReference>
<proteinExistence type="predicted"/>
<keyword evidence="5 6" id="KW-0472">Membrane</keyword>
<feature type="transmembrane region" description="Helical" evidence="6">
    <location>
        <begin position="21"/>
        <end position="42"/>
    </location>
</feature>
<dbReference type="RefSeq" id="WP_111455691.1">
    <property type="nucleotide sequence ID" value="NZ_QFYP01000001.1"/>
</dbReference>
<keyword evidence="2" id="KW-1003">Cell membrane</keyword>
<feature type="transmembrane region" description="Helical" evidence="6">
    <location>
        <begin position="457"/>
        <end position="478"/>
    </location>
</feature>
<feature type="domain" description="SSD" evidence="7">
    <location>
        <begin position="308"/>
        <end position="431"/>
    </location>
</feature>
<feature type="transmembrane region" description="Helical" evidence="6">
    <location>
        <begin position="332"/>
        <end position="354"/>
    </location>
</feature>
<feature type="transmembrane region" description="Helical" evidence="6">
    <location>
        <begin position="807"/>
        <end position="828"/>
    </location>
</feature>
<evidence type="ECO:0000256" key="1">
    <source>
        <dbReference type="ARBA" id="ARBA00004651"/>
    </source>
</evidence>
<sequence>MTGQDAVTRLVAGVVARACRHASAVVAIVLLLSVAATAYGFAHFSVHTEVAALIPAETPWRRDAAAFERAFAEEGDDITVVIDARTPELAEAAAARLAAALRTRQDLFRSVKRSGAGPFFAHEGLLFLPAAEVSQTAEALIAAQPLVAPLAADPSLRGVMTSLTTGASAAAAGQADPHRLAGPVAAIAAAAAAVEQGRPAFFSWRPLITGQAPDPSDVRQFIEILPNLDESRASPGEESVQAVRSFADALRLDPAHGVQVRITGTVPMEVDELAALKEATGPLAAISLVLMLGVLYLAVRSTRIVGAILATVLAGLAITAAAGLALEHRFNLISVAFMPLFVGLGIDFAIQFCVRYRAELIGEPDVERALDGAAAGVGRGLALASAATAIGFFAFLPTPYKGVSELGLIAGLGMIVAVVLAVTFLPAMLVLLKAQSAAAEAGLPALRRADAFVARRWRWILGLGAGLAVVALVLAPLLRFNFDPLRLRDPHSESVATFLDLARDPDTNPNALDGLSPDLPGAQRLAARLSAHPQVRQVITLASFVPADQQAKIATLQDAATLLDPTLNPFDSAAPPTDADQVASLRGAAQALRALGAKPDGSAGGDTARLAGLLERAAAGPPALRARLQDTLVAGLPVALEQVRAALSPEPVTLASLPQEIREDWVARDGRARVQAYPAASPGDTAGLSRFVATVREVMPHAVGTPIATLETRRLILGAFAEAGALALAAITALLYLALRNVRDVLLTLAPMLLSALLTVGLCVVLGQDINLENLIALPLLLAVGVSFNIYFVVAHREGRHALLASSLTRAILYSAVATGVAFGALSLSGHPGTASMGRLLLIALGCTLVATLVFQPALLRAVGRAPAGR</sequence>
<keyword evidence="4 6" id="KW-1133">Transmembrane helix</keyword>
<dbReference type="GO" id="GO:0005886">
    <property type="term" value="C:plasma membrane"/>
    <property type="evidence" value="ECO:0007669"/>
    <property type="project" value="UniProtKB-SubCell"/>
</dbReference>
<keyword evidence="9" id="KW-1185">Reference proteome</keyword>
<evidence type="ECO:0000259" key="7">
    <source>
        <dbReference type="PROSITE" id="PS50156"/>
    </source>
</evidence>
<dbReference type="Proteomes" id="UP000249842">
    <property type="component" value="Unassembled WGS sequence"/>
</dbReference>
<evidence type="ECO:0000256" key="4">
    <source>
        <dbReference type="ARBA" id="ARBA00022989"/>
    </source>
</evidence>
<dbReference type="OrthoDB" id="7518665at2"/>